<dbReference type="EMBL" id="CM045771">
    <property type="protein sequence ID" value="KAI7987852.1"/>
    <property type="molecule type" value="Genomic_DNA"/>
</dbReference>
<sequence>MMMEVQSTMVTKKDGGSVNNDVSLGGRGMQSVGEVFSESGMKVAEKKQKSFSCTKPSFPNPPPNDLSITLHIPHHQHHSTTSIR</sequence>
<dbReference type="Proteomes" id="UP001060215">
    <property type="component" value="Chromosome 14"/>
</dbReference>
<comment type="caution">
    <text evidence="1">The sequence shown here is derived from an EMBL/GenBank/DDBJ whole genome shotgun (WGS) entry which is preliminary data.</text>
</comment>
<protein>
    <submittedName>
        <fullName evidence="1">Uncharacterized protein</fullName>
    </submittedName>
</protein>
<keyword evidence="2" id="KW-1185">Reference proteome</keyword>
<reference evidence="1 2" key="1">
    <citation type="journal article" date="2022" name="Plant J.">
        <title>Chromosome-level genome of Camellia lanceoleosa provides a valuable resource for understanding genome evolution and self-incompatibility.</title>
        <authorList>
            <person name="Gong W."/>
            <person name="Xiao S."/>
            <person name="Wang L."/>
            <person name="Liao Z."/>
            <person name="Chang Y."/>
            <person name="Mo W."/>
            <person name="Hu G."/>
            <person name="Li W."/>
            <person name="Zhao G."/>
            <person name="Zhu H."/>
            <person name="Hu X."/>
            <person name="Ji K."/>
            <person name="Xiang X."/>
            <person name="Song Q."/>
            <person name="Yuan D."/>
            <person name="Jin S."/>
            <person name="Zhang L."/>
        </authorList>
    </citation>
    <scope>NUCLEOTIDE SEQUENCE [LARGE SCALE GENOMIC DNA]</scope>
    <source>
        <strain evidence="1">SQ_2022a</strain>
    </source>
</reference>
<organism evidence="1 2">
    <name type="scientific">Camellia lanceoleosa</name>
    <dbReference type="NCBI Taxonomy" id="1840588"/>
    <lineage>
        <taxon>Eukaryota</taxon>
        <taxon>Viridiplantae</taxon>
        <taxon>Streptophyta</taxon>
        <taxon>Embryophyta</taxon>
        <taxon>Tracheophyta</taxon>
        <taxon>Spermatophyta</taxon>
        <taxon>Magnoliopsida</taxon>
        <taxon>eudicotyledons</taxon>
        <taxon>Gunneridae</taxon>
        <taxon>Pentapetalae</taxon>
        <taxon>asterids</taxon>
        <taxon>Ericales</taxon>
        <taxon>Theaceae</taxon>
        <taxon>Camellia</taxon>
    </lineage>
</organism>
<gene>
    <name evidence="1" type="ORF">LOK49_LG13G00472</name>
</gene>
<evidence type="ECO:0000313" key="2">
    <source>
        <dbReference type="Proteomes" id="UP001060215"/>
    </source>
</evidence>
<name>A0ACC0FGI0_9ERIC</name>
<accession>A0ACC0FGI0</accession>
<evidence type="ECO:0000313" key="1">
    <source>
        <dbReference type="EMBL" id="KAI7987852.1"/>
    </source>
</evidence>
<proteinExistence type="predicted"/>